<evidence type="ECO:0000313" key="15">
    <source>
        <dbReference type="RefSeq" id="XP_022148831.1"/>
    </source>
</evidence>
<dbReference type="RefSeq" id="XP_022148831.1">
    <property type="nucleotide sequence ID" value="XM_022293139.1"/>
</dbReference>
<dbReference type="Pfam" id="PF03054">
    <property type="entry name" value="tRNA_Me_trans"/>
    <property type="match status" value="1"/>
</dbReference>
<evidence type="ECO:0000256" key="9">
    <source>
        <dbReference type="ARBA" id="ARBA00022884"/>
    </source>
</evidence>
<accession>A0A6J1D6J8</accession>
<dbReference type="AlphaFoldDB" id="A0A6J1D6J8"/>
<comment type="catalytic activity">
    <reaction evidence="11">
        <text>5-taurinomethyluridine(34) in tRNA + S-sulfanyl-L-cysteinyl-[protein] + AH2 + ATP = 5-taurinomethyl-2-thiouridine(34) in tRNA + L-cysteinyl-[protein] + A + AMP + diphosphate + H(+)</text>
        <dbReference type="Rhea" id="RHEA:47040"/>
        <dbReference type="Rhea" id="RHEA-COMP:10131"/>
        <dbReference type="Rhea" id="RHEA-COMP:11726"/>
        <dbReference type="Rhea" id="RHEA-COMP:11732"/>
        <dbReference type="Rhea" id="RHEA-COMP:11733"/>
        <dbReference type="ChEBI" id="CHEBI:13193"/>
        <dbReference type="ChEBI" id="CHEBI:15378"/>
        <dbReference type="ChEBI" id="CHEBI:17499"/>
        <dbReference type="ChEBI" id="CHEBI:29950"/>
        <dbReference type="ChEBI" id="CHEBI:30616"/>
        <dbReference type="ChEBI" id="CHEBI:33019"/>
        <dbReference type="ChEBI" id="CHEBI:61963"/>
        <dbReference type="ChEBI" id="CHEBI:87171"/>
        <dbReference type="ChEBI" id="CHEBI:87172"/>
        <dbReference type="ChEBI" id="CHEBI:456215"/>
        <dbReference type="EC" id="2.8.1.14"/>
    </reaction>
</comment>
<dbReference type="SUPFAM" id="SSF52402">
    <property type="entry name" value="Adenine nucleotide alpha hydrolases-like"/>
    <property type="match status" value="1"/>
</dbReference>
<keyword evidence="4" id="KW-0820">tRNA-binding</keyword>
<evidence type="ECO:0000256" key="11">
    <source>
        <dbReference type="ARBA" id="ARBA00049564"/>
    </source>
</evidence>
<evidence type="ECO:0000256" key="3">
    <source>
        <dbReference type="ARBA" id="ARBA00011953"/>
    </source>
</evidence>
<dbReference type="InterPro" id="IPR014729">
    <property type="entry name" value="Rossmann-like_a/b/a_fold"/>
</dbReference>
<evidence type="ECO:0000256" key="5">
    <source>
        <dbReference type="ARBA" id="ARBA00022679"/>
    </source>
</evidence>
<dbReference type="InterPro" id="IPR023382">
    <property type="entry name" value="MnmA-like_central_sf"/>
</dbReference>
<dbReference type="Gene3D" id="2.30.30.280">
    <property type="entry name" value="Adenine nucleotide alpha hydrolases-like domains"/>
    <property type="match status" value="1"/>
</dbReference>
<dbReference type="OrthoDB" id="3685at2759"/>
<evidence type="ECO:0000313" key="14">
    <source>
        <dbReference type="Proteomes" id="UP000504603"/>
    </source>
</evidence>
<keyword evidence="14" id="KW-1185">Reference proteome</keyword>
<comment type="function">
    <text evidence="1">Catalyzes the 2-thiolation of uridine at the wobble position (U34) of mitochondrial tRNA(Lys), tRNA(Glu) and tRNA(Gln). Required for the formation of 5-taurinomethyl-2-thiouridine (tm5s2U) of mitochondrial tRNA(Lys), tRNA(Glu), and tRNA(Gln) at the wobble position. ATP is required to activate the C2 atom of the wobble base.</text>
</comment>
<dbReference type="InterPro" id="IPR046884">
    <property type="entry name" value="MnmA-like_central"/>
</dbReference>
<dbReference type="EC" id="2.8.1.14" evidence="3"/>
<comment type="similarity">
    <text evidence="2">Belongs to the MnmA/TRMU family.</text>
</comment>
<dbReference type="InterPro" id="IPR051305">
    <property type="entry name" value="tRNA_2-thiouridylase_MnmA"/>
</dbReference>
<dbReference type="Gene3D" id="3.40.50.620">
    <property type="entry name" value="HUPs"/>
    <property type="match status" value="1"/>
</dbReference>
<dbReference type="FunFam" id="2.30.30.280:FF:000001">
    <property type="entry name" value="tRNA-specific 2-thiouridylase MnmA"/>
    <property type="match status" value="1"/>
</dbReference>
<dbReference type="GO" id="GO:0061708">
    <property type="term" value="F:tRNA-5-taurinomethyluridine 2-sulfurtransferase"/>
    <property type="evidence" value="ECO:0007669"/>
    <property type="project" value="UniProtKB-EC"/>
</dbReference>
<dbReference type="PANTHER" id="PTHR43052:SF1">
    <property type="entry name" value="TRNA-5-TAURINOMETHYLURIDINE 2-SULFURTRANSFERASE"/>
    <property type="match status" value="1"/>
</dbReference>
<reference evidence="15" key="1">
    <citation type="submission" date="2025-08" db="UniProtKB">
        <authorList>
            <consortium name="RefSeq"/>
        </authorList>
    </citation>
    <scope>IDENTIFICATION</scope>
    <source>
        <strain evidence="15">OHB3-1</strain>
    </source>
</reference>
<keyword evidence="6" id="KW-0819">tRNA processing</keyword>
<dbReference type="Proteomes" id="UP000504603">
    <property type="component" value="Unplaced"/>
</dbReference>
<dbReference type="Pfam" id="PF20258">
    <property type="entry name" value="tRNA_Me_trans_C"/>
    <property type="match status" value="1"/>
</dbReference>
<gene>
    <name evidence="15" type="primary">LOC111017390</name>
</gene>
<evidence type="ECO:0000256" key="2">
    <source>
        <dbReference type="ARBA" id="ARBA00006191"/>
    </source>
</evidence>
<evidence type="ECO:0000256" key="10">
    <source>
        <dbReference type="ARBA" id="ARBA00023157"/>
    </source>
</evidence>
<dbReference type="GO" id="GO:0008033">
    <property type="term" value="P:tRNA processing"/>
    <property type="evidence" value="ECO:0007669"/>
    <property type="project" value="UniProtKB-KW"/>
</dbReference>
<dbReference type="InterPro" id="IPR046885">
    <property type="entry name" value="MnmA-like_C"/>
</dbReference>
<keyword evidence="5" id="KW-0808">Transferase</keyword>
<evidence type="ECO:0000256" key="8">
    <source>
        <dbReference type="ARBA" id="ARBA00022840"/>
    </source>
</evidence>
<dbReference type="Pfam" id="PF20259">
    <property type="entry name" value="tRNA_Me_trans_M"/>
    <property type="match status" value="1"/>
</dbReference>
<keyword evidence="9" id="KW-0694">RNA-binding</keyword>
<feature type="domain" description="tRNA-specific 2-thiouridylase MnmA-like central" evidence="13">
    <location>
        <begin position="289"/>
        <end position="351"/>
    </location>
</feature>
<dbReference type="GeneID" id="111017390"/>
<dbReference type="GO" id="GO:0005524">
    <property type="term" value="F:ATP binding"/>
    <property type="evidence" value="ECO:0007669"/>
    <property type="project" value="UniProtKB-KW"/>
</dbReference>
<organism evidence="14 15">
    <name type="scientific">Momordica charantia</name>
    <name type="common">Bitter gourd</name>
    <name type="synonym">Balsam pear</name>
    <dbReference type="NCBI Taxonomy" id="3673"/>
    <lineage>
        <taxon>Eukaryota</taxon>
        <taxon>Viridiplantae</taxon>
        <taxon>Streptophyta</taxon>
        <taxon>Embryophyta</taxon>
        <taxon>Tracheophyta</taxon>
        <taxon>Spermatophyta</taxon>
        <taxon>Magnoliopsida</taxon>
        <taxon>eudicotyledons</taxon>
        <taxon>Gunneridae</taxon>
        <taxon>Pentapetalae</taxon>
        <taxon>rosids</taxon>
        <taxon>fabids</taxon>
        <taxon>Cucurbitales</taxon>
        <taxon>Cucurbitaceae</taxon>
        <taxon>Momordiceae</taxon>
        <taxon>Momordica</taxon>
    </lineage>
</organism>
<dbReference type="Gene3D" id="2.40.30.10">
    <property type="entry name" value="Translation factors"/>
    <property type="match status" value="1"/>
</dbReference>
<keyword evidence="8" id="KW-0067">ATP-binding</keyword>
<dbReference type="HAMAP" id="MF_00144">
    <property type="entry name" value="tRNA_thiouridyl_MnmA"/>
    <property type="match status" value="1"/>
</dbReference>
<dbReference type="InterPro" id="IPR004506">
    <property type="entry name" value="MnmA-like"/>
</dbReference>
<dbReference type="CDD" id="cd01998">
    <property type="entry name" value="MnmA_TRMU-like"/>
    <property type="match status" value="1"/>
</dbReference>
<name>A0A6J1D6J8_MOMCH</name>
<evidence type="ECO:0000256" key="4">
    <source>
        <dbReference type="ARBA" id="ARBA00022555"/>
    </source>
</evidence>
<dbReference type="PANTHER" id="PTHR43052">
    <property type="match status" value="1"/>
</dbReference>
<proteinExistence type="inferred from homology"/>
<evidence type="ECO:0000259" key="13">
    <source>
        <dbReference type="Pfam" id="PF20259"/>
    </source>
</evidence>
<dbReference type="KEGG" id="mcha:111017390"/>
<evidence type="ECO:0000256" key="7">
    <source>
        <dbReference type="ARBA" id="ARBA00022741"/>
    </source>
</evidence>
<sequence length="538" mass="60954">MVRVGVKPSWCSIFNYSFPPLRPSIFRPVLCFSKPRLFLTRSSASSLLLKSSESSSSSAKGFSDGLLDPFLSCSMPNYPLKVAVLLSGGVDSSVALRLLHAAGHSCTAFYLKIWFQEDFDNFWSECPWDEDLKYVKAVCDQVDVPLEVVHLTEEYWKNVVSYIIEEYRCGRTPNPDVLCNTRIKFGAFMDAISNMEFDYVASGHYANVIHPSADQMDRPSVLELSKDTVKDQTYFLSHLSQYQLKRLLFPLGCIPKDEVRKLAAKFNLPNKDRKDSQGICFLGKIKFSEFVARHIGEEEGVILEAESGDFLGTHRGFWFYTIGQRQGLRLPGGPWYVVEKDIKNNVVFVSRNYFSFDKRRRLFRVGSLKWLTVSPPDQFTGLQCKVRHGPSFYSCNLTMERDEDGHEDIAVVHLNEDDQGLAAGQFAAFYEGRRCIGSGVILESWDDQGFPVCEKALEIAGMEDKSKLGKPVKIKVKPESDLKEHEHKEDTKIEIHGELRNQRTTAVEQIGETSSDEAITPAPMKWLGNLGKKLLQIF</sequence>
<evidence type="ECO:0000256" key="6">
    <source>
        <dbReference type="ARBA" id="ARBA00022694"/>
    </source>
</evidence>
<keyword evidence="10" id="KW-1015">Disulfide bond</keyword>
<dbReference type="GO" id="GO:0000049">
    <property type="term" value="F:tRNA binding"/>
    <property type="evidence" value="ECO:0007669"/>
    <property type="project" value="UniProtKB-KW"/>
</dbReference>
<evidence type="ECO:0000256" key="1">
    <source>
        <dbReference type="ARBA" id="ARBA00003986"/>
    </source>
</evidence>
<keyword evidence="7" id="KW-0547">Nucleotide-binding</keyword>
<feature type="domain" description="tRNA-specific 2-thiouridylase MnmA-like C-terminal" evidence="12">
    <location>
        <begin position="361"/>
        <end position="441"/>
    </location>
</feature>
<evidence type="ECO:0000259" key="12">
    <source>
        <dbReference type="Pfam" id="PF20258"/>
    </source>
</evidence>
<dbReference type="NCBIfam" id="TIGR00420">
    <property type="entry name" value="trmU"/>
    <property type="match status" value="1"/>
</dbReference>
<protein>
    <recommendedName>
        <fullName evidence="3">tRNA-5-taurinomethyluridine 2-sulfurtransferase</fullName>
        <ecNumber evidence="3">2.8.1.14</ecNumber>
    </recommendedName>
</protein>
<dbReference type="NCBIfam" id="NF001138">
    <property type="entry name" value="PRK00143.1"/>
    <property type="match status" value="1"/>
</dbReference>